<keyword evidence="6" id="KW-1185">Reference proteome</keyword>
<feature type="DNA-binding region" description="H-T-H motif" evidence="2">
    <location>
        <begin position="44"/>
        <end position="63"/>
    </location>
</feature>
<dbReference type="InterPro" id="IPR001647">
    <property type="entry name" value="HTH_TetR"/>
</dbReference>
<dbReference type="Gene3D" id="1.10.357.10">
    <property type="entry name" value="Tetracycline Repressor, domain 2"/>
    <property type="match status" value="1"/>
</dbReference>
<gene>
    <name evidence="5" type="ORF">AOZ06_30625</name>
</gene>
<protein>
    <submittedName>
        <fullName evidence="5">TetR family transcriptional regulator</fullName>
    </submittedName>
</protein>
<dbReference type="PANTHER" id="PTHR30055">
    <property type="entry name" value="HTH-TYPE TRANSCRIPTIONAL REGULATOR RUTR"/>
    <property type="match status" value="1"/>
</dbReference>
<dbReference type="STRING" id="860235.AOZ06_30625"/>
<evidence type="ECO:0000313" key="5">
    <source>
        <dbReference type="EMBL" id="ALG10672.1"/>
    </source>
</evidence>
<accession>A0A0N9I7E1</accession>
<keyword evidence="1 2" id="KW-0238">DNA-binding</keyword>
<dbReference type="InterPro" id="IPR036271">
    <property type="entry name" value="Tet_transcr_reg_TetR-rel_C_sf"/>
</dbReference>
<organism evidence="5 6">
    <name type="scientific">Kibdelosporangium phytohabitans</name>
    <dbReference type="NCBI Taxonomy" id="860235"/>
    <lineage>
        <taxon>Bacteria</taxon>
        <taxon>Bacillati</taxon>
        <taxon>Actinomycetota</taxon>
        <taxon>Actinomycetes</taxon>
        <taxon>Pseudonocardiales</taxon>
        <taxon>Pseudonocardiaceae</taxon>
        <taxon>Kibdelosporangium</taxon>
    </lineage>
</organism>
<sequence>MPSSAHPGSADGRAKRWAGQRDRRRREFVEAALRVIAERGPGVSTEQIAHAAGVARTQLYKHFTDAADVHGAIAERAMQLIHTDLAPLWNLHGTPMEMISSAVGSHTRWLSENQYLYRYLSMHALSAGNGPNRITDVKTTIGNHLTRLFEHYLALFSMDTRVAGPVAFGVVGLVDSCTAQWLADPRRIGRDEFVALLARWVWSILDDTLRAGGMELDAHAPLAAPDLKFPPSPE</sequence>
<dbReference type="GO" id="GO:0003700">
    <property type="term" value="F:DNA-binding transcription factor activity"/>
    <property type="evidence" value="ECO:0007669"/>
    <property type="project" value="TreeGrafter"/>
</dbReference>
<proteinExistence type="predicted"/>
<dbReference type="KEGG" id="kphy:AOZ06_30625"/>
<dbReference type="GO" id="GO:0000976">
    <property type="term" value="F:transcription cis-regulatory region binding"/>
    <property type="evidence" value="ECO:0007669"/>
    <property type="project" value="TreeGrafter"/>
</dbReference>
<feature type="region of interest" description="Disordered" evidence="3">
    <location>
        <begin position="1"/>
        <end position="21"/>
    </location>
</feature>
<dbReference type="PROSITE" id="PS50977">
    <property type="entry name" value="HTH_TETR_2"/>
    <property type="match status" value="1"/>
</dbReference>
<evidence type="ECO:0000259" key="4">
    <source>
        <dbReference type="PROSITE" id="PS50977"/>
    </source>
</evidence>
<evidence type="ECO:0000256" key="2">
    <source>
        <dbReference type="PROSITE-ProRule" id="PRU00335"/>
    </source>
</evidence>
<dbReference type="SUPFAM" id="SSF48498">
    <property type="entry name" value="Tetracyclin repressor-like, C-terminal domain"/>
    <property type="match status" value="1"/>
</dbReference>
<dbReference type="PANTHER" id="PTHR30055:SF160">
    <property type="entry name" value="TRANSCRIPTIONAL REGULATORY PROTEIN (PROBABLY ASNC-FAMILY)-RELATED"/>
    <property type="match status" value="1"/>
</dbReference>
<dbReference type="EMBL" id="CP012752">
    <property type="protein sequence ID" value="ALG10672.1"/>
    <property type="molecule type" value="Genomic_DNA"/>
</dbReference>
<dbReference type="InterPro" id="IPR009057">
    <property type="entry name" value="Homeodomain-like_sf"/>
</dbReference>
<dbReference type="AlphaFoldDB" id="A0A0N9I7E1"/>
<feature type="domain" description="HTH tetR-type" evidence="4">
    <location>
        <begin position="22"/>
        <end position="81"/>
    </location>
</feature>
<dbReference type="Proteomes" id="UP000063699">
    <property type="component" value="Chromosome"/>
</dbReference>
<dbReference type="RefSeq" id="WP_054292575.1">
    <property type="nucleotide sequence ID" value="NZ_CP012752.1"/>
</dbReference>
<evidence type="ECO:0000256" key="1">
    <source>
        <dbReference type="ARBA" id="ARBA00023125"/>
    </source>
</evidence>
<dbReference type="SUPFAM" id="SSF46689">
    <property type="entry name" value="Homeodomain-like"/>
    <property type="match status" value="1"/>
</dbReference>
<evidence type="ECO:0000256" key="3">
    <source>
        <dbReference type="SAM" id="MobiDB-lite"/>
    </source>
</evidence>
<dbReference type="OrthoDB" id="4542604at2"/>
<evidence type="ECO:0000313" key="6">
    <source>
        <dbReference type="Proteomes" id="UP000063699"/>
    </source>
</evidence>
<reference evidence="5 6" key="1">
    <citation type="submission" date="2015-07" db="EMBL/GenBank/DDBJ databases">
        <title>Genome sequencing of Kibdelosporangium phytohabitans.</title>
        <authorList>
            <person name="Qin S."/>
            <person name="Xing K."/>
        </authorList>
    </citation>
    <scope>NUCLEOTIDE SEQUENCE [LARGE SCALE GENOMIC DNA]</scope>
    <source>
        <strain evidence="5 6">KLBMP1111</strain>
    </source>
</reference>
<dbReference type="Pfam" id="PF00440">
    <property type="entry name" value="TetR_N"/>
    <property type="match status" value="1"/>
</dbReference>
<dbReference type="InterPro" id="IPR050109">
    <property type="entry name" value="HTH-type_TetR-like_transc_reg"/>
</dbReference>
<name>A0A0N9I7E1_9PSEU</name>